<feature type="compositionally biased region" description="Basic and acidic residues" evidence="1">
    <location>
        <begin position="75"/>
        <end position="89"/>
    </location>
</feature>
<accession>F0XPF1</accession>
<sequence>MSATPAKKKPLIFKRRAGPVSAPSTAALDSDSDSDSGSNPSAVPRPAKSQSTPADRTDNGGVDLFRRARQFFPRAIEEQNQRLLAEKQRKQQSPAGATDRTPASTPDSEDHDIKRRKVSYETANSDYDDNHGRQQKASPNKLGSKATATPSPKTSPSQRSPQSRSRDKGKGIATPHTVNSRVIFANESSTRQPDTKAEAVDVAETADDSAVLLDSPGSSGERAVIEAAIAQIKAEECREPLAVPDIREDPPKAIVFEVEDDKSEDEGEGEDDSTETANPEFNEYIMRAHARAAAAQTAQAVREAAGSVGASRGTSTTATTSSTGTSQPFAGPSPGSTPASSGTLAASDQAYRILITPNLPEPVPPLAAMLRMDQMMRCLPKAFLDHARKNGLQLSEEDEAGIVLTWKGMKMYSWTTGHLLGVRPDAHGKFHDDLGRSSGFQSGGLHLEIWTEDLYEAFLKDQERRRLRKLGEAVDLDLDSSSENDDDGAAGLGGSSGHGHEAGGSAATEAAAASSRQRIRLVLKSRDHEKLNMTVYADTKVETLIAAFREQRKIAPEQTIAIHWDGERLEEDMTVQDAEMEDMDSVEVFIH</sequence>
<feature type="region of interest" description="Disordered" evidence="1">
    <location>
        <begin position="1"/>
        <end position="203"/>
    </location>
</feature>
<dbReference type="OrthoDB" id="3365399at2759"/>
<dbReference type="InParanoid" id="F0XPF1"/>
<dbReference type="InterPro" id="IPR000626">
    <property type="entry name" value="Ubiquitin-like_dom"/>
</dbReference>
<feature type="compositionally biased region" description="Polar residues" evidence="1">
    <location>
        <begin position="176"/>
        <end position="192"/>
    </location>
</feature>
<dbReference type="Pfam" id="PF11976">
    <property type="entry name" value="Rad60-SLD"/>
    <property type="match status" value="1"/>
</dbReference>
<proteinExistence type="predicted"/>
<dbReference type="InterPro" id="IPR029071">
    <property type="entry name" value="Ubiquitin-like_domsf"/>
</dbReference>
<feature type="region of interest" description="Disordered" evidence="1">
    <location>
        <begin position="304"/>
        <end position="344"/>
    </location>
</feature>
<feature type="domain" description="Ubiquitin-like" evidence="2">
    <location>
        <begin position="519"/>
        <end position="591"/>
    </location>
</feature>
<dbReference type="AlphaFoldDB" id="F0XPF1"/>
<keyword evidence="4" id="KW-1185">Reference proteome</keyword>
<dbReference type="CDD" id="cd01763">
    <property type="entry name" value="Ubl_SUMO_like"/>
    <property type="match status" value="1"/>
</dbReference>
<feature type="compositionally biased region" description="Acidic residues" evidence="1">
    <location>
        <begin position="478"/>
        <end position="488"/>
    </location>
</feature>
<dbReference type="PROSITE" id="PS50053">
    <property type="entry name" value="UBIQUITIN_2"/>
    <property type="match status" value="1"/>
</dbReference>
<feature type="compositionally biased region" description="Polar residues" evidence="1">
    <location>
        <begin position="91"/>
        <end position="106"/>
    </location>
</feature>
<evidence type="ECO:0000259" key="2">
    <source>
        <dbReference type="PROSITE" id="PS50053"/>
    </source>
</evidence>
<dbReference type="HOGENOM" id="CLU_032739_1_0_1"/>
<evidence type="ECO:0000256" key="1">
    <source>
        <dbReference type="SAM" id="MobiDB-lite"/>
    </source>
</evidence>
<dbReference type="EMBL" id="GL629801">
    <property type="protein sequence ID" value="EFX00710.1"/>
    <property type="molecule type" value="Genomic_DNA"/>
</dbReference>
<dbReference type="InterPro" id="IPR022617">
    <property type="entry name" value="Rad60/SUMO-like_dom"/>
</dbReference>
<feature type="compositionally biased region" description="Low complexity" evidence="1">
    <location>
        <begin position="304"/>
        <end position="343"/>
    </location>
</feature>
<dbReference type="Proteomes" id="UP000007796">
    <property type="component" value="Unassembled WGS sequence"/>
</dbReference>
<feature type="region of interest" description="Disordered" evidence="1">
    <location>
        <begin position="257"/>
        <end position="278"/>
    </location>
</feature>
<evidence type="ECO:0000313" key="3">
    <source>
        <dbReference type="EMBL" id="EFX00710.1"/>
    </source>
</evidence>
<dbReference type="SUPFAM" id="SSF54236">
    <property type="entry name" value="Ubiquitin-like"/>
    <property type="match status" value="1"/>
</dbReference>
<protein>
    <recommendedName>
        <fullName evidence="2">Ubiquitin-like domain-containing protein</fullName>
    </recommendedName>
</protein>
<gene>
    <name evidence="3" type="ORF">CMQ_7712</name>
</gene>
<dbReference type="eggNOG" id="ENOG502SB4V">
    <property type="taxonomic scope" value="Eukaryota"/>
</dbReference>
<dbReference type="Gene3D" id="3.10.20.90">
    <property type="entry name" value="Phosphatidylinositol 3-kinase Catalytic Subunit, Chain A, domain 1"/>
    <property type="match status" value="1"/>
</dbReference>
<feature type="compositionally biased region" description="Acidic residues" evidence="1">
    <location>
        <begin position="257"/>
        <end position="274"/>
    </location>
</feature>
<feature type="compositionally biased region" description="Basic residues" evidence="1">
    <location>
        <begin position="1"/>
        <end position="17"/>
    </location>
</feature>
<dbReference type="RefSeq" id="XP_014170192.1">
    <property type="nucleotide sequence ID" value="XM_014314717.1"/>
</dbReference>
<organism evidence="4">
    <name type="scientific">Grosmannia clavigera (strain kw1407 / UAMH 11150)</name>
    <name type="common">Blue stain fungus</name>
    <name type="synonym">Graphiocladiella clavigera</name>
    <dbReference type="NCBI Taxonomy" id="655863"/>
    <lineage>
        <taxon>Eukaryota</taxon>
        <taxon>Fungi</taxon>
        <taxon>Dikarya</taxon>
        <taxon>Ascomycota</taxon>
        <taxon>Pezizomycotina</taxon>
        <taxon>Sordariomycetes</taxon>
        <taxon>Sordariomycetidae</taxon>
        <taxon>Ophiostomatales</taxon>
        <taxon>Ophiostomataceae</taxon>
        <taxon>Leptographium</taxon>
    </lineage>
</organism>
<reference evidence="3 4" key="1">
    <citation type="journal article" date="2011" name="Proc. Natl. Acad. Sci. U.S.A.">
        <title>Genome and transcriptome analyses of the mountain pine beetle-fungal symbiont Grosmannia clavigera, a lodgepole pine pathogen.</title>
        <authorList>
            <person name="DiGuistini S."/>
            <person name="Wang Y."/>
            <person name="Liao N.Y."/>
            <person name="Taylor G."/>
            <person name="Tanguay P."/>
            <person name="Feau N."/>
            <person name="Henrissat B."/>
            <person name="Chan S.K."/>
            <person name="Hesse-Orce U."/>
            <person name="Alamouti S.M."/>
            <person name="Tsui C.K.M."/>
            <person name="Docking R.T."/>
            <person name="Levasseur A."/>
            <person name="Haridas S."/>
            <person name="Robertson G."/>
            <person name="Birol I."/>
            <person name="Holt R.A."/>
            <person name="Marra M.A."/>
            <person name="Hamelin R.C."/>
            <person name="Hirst M."/>
            <person name="Jones S.J.M."/>
            <person name="Bohlmann J."/>
            <person name="Breuil C."/>
        </authorList>
    </citation>
    <scope>NUCLEOTIDE SEQUENCE [LARGE SCALE GENOMIC DNA]</scope>
    <source>
        <strain evidence="4">kw1407 / UAMH 11150</strain>
    </source>
</reference>
<name>F0XPF1_GROCL</name>
<feature type="compositionally biased region" description="Low complexity" evidence="1">
    <location>
        <begin position="149"/>
        <end position="163"/>
    </location>
</feature>
<feature type="compositionally biased region" description="Low complexity" evidence="1">
    <location>
        <begin position="21"/>
        <end position="42"/>
    </location>
</feature>
<evidence type="ECO:0000313" key="4">
    <source>
        <dbReference type="Proteomes" id="UP000007796"/>
    </source>
</evidence>
<dbReference type="GeneID" id="25981287"/>
<feature type="region of interest" description="Disordered" evidence="1">
    <location>
        <begin position="478"/>
        <end position="511"/>
    </location>
</feature>